<dbReference type="EMBL" id="BQXS01012692">
    <property type="protein sequence ID" value="GKT26943.1"/>
    <property type="molecule type" value="Genomic_DNA"/>
</dbReference>
<evidence type="ECO:0000256" key="1">
    <source>
        <dbReference type="SAM" id="MobiDB-lite"/>
    </source>
</evidence>
<feature type="non-terminal residue" evidence="2">
    <location>
        <position position="1"/>
    </location>
</feature>
<feature type="compositionally biased region" description="Basic and acidic residues" evidence="1">
    <location>
        <begin position="591"/>
        <end position="601"/>
    </location>
</feature>
<feature type="region of interest" description="Disordered" evidence="1">
    <location>
        <begin position="578"/>
        <end position="719"/>
    </location>
</feature>
<accession>A0ABQ5K394</accession>
<comment type="caution">
    <text evidence="2">The sequence shown here is derived from an EMBL/GenBank/DDBJ whole genome shotgun (WGS) entry which is preliminary data.</text>
</comment>
<gene>
    <name evidence="2" type="ORF">ADUPG1_013538</name>
</gene>
<feature type="compositionally biased region" description="Acidic residues" evidence="1">
    <location>
        <begin position="700"/>
        <end position="719"/>
    </location>
</feature>
<protein>
    <submittedName>
        <fullName evidence="2">Uncharacterized protein</fullName>
    </submittedName>
</protein>
<organism evidence="2 3">
    <name type="scientific">Aduncisulcus paluster</name>
    <dbReference type="NCBI Taxonomy" id="2918883"/>
    <lineage>
        <taxon>Eukaryota</taxon>
        <taxon>Metamonada</taxon>
        <taxon>Carpediemonas-like organisms</taxon>
        <taxon>Aduncisulcus</taxon>
    </lineage>
</organism>
<dbReference type="Proteomes" id="UP001057375">
    <property type="component" value="Unassembled WGS sequence"/>
</dbReference>
<evidence type="ECO:0000313" key="2">
    <source>
        <dbReference type="EMBL" id="GKT26943.1"/>
    </source>
</evidence>
<reference evidence="2" key="1">
    <citation type="submission" date="2022-03" db="EMBL/GenBank/DDBJ databases">
        <title>Draft genome sequence of Aduncisulcus paluster, a free-living microaerophilic Fornicata.</title>
        <authorList>
            <person name="Yuyama I."/>
            <person name="Kume K."/>
            <person name="Tamura T."/>
            <person name="Inagaki Y."/>
            <person name="Hashimoto T."/>
        </authorList>
    </citation>
    <scope>NUCLEOTIDE SEQUENCE</scope>
    <source>
        <strain evidence="2">NY0171</strain>
    </source>
</reference>
<feature type="compositionally biased region" description="Polar residues" evidence="1">
    <location>
        <begin position="617"/>
        <end position="631"/>
    </location>
</feature>
<evidence type="ECO:0000313" key="3">
    <source>
        <dbReference type="Proteomes" id="UP001057375"/>
    </source>
</evidence>
<name>A0ABQ5K394_9EUKA</name>
<feature type="compositionally biased region" description="Basic and acidic residues" evidence="1">
    <location>
        <begin position="660"/>
        <end position="699"/>
    </location>
</feature>
<keyword evidence="3" id="KW-1185">Reference proteome</keyword>
<sequence>KKKTKKELEEEKQREEEEAQWAEKYKQLQELTRAREERIATKRVAVKQKWQRIETDFKKEQLRIEFEGENLSQLWEGEESSVFRLSNSSLTIHPFTHRPLSLHPLMDAEGIEHAELVLIPSLAPNINTYPTIPAVMNQTRKIMHSSLPPIVCKKDRVKEATVKLSRFSVSTTTTKKLSAINIDRRDGKEEVGQDLFPEHQEIMKHPYASMNNTRTLQSLMKNTIIPLAVQCISPHVYPNPPSGINMIYSLPSGSISGQNELDFRNTTKNPIYIRIRCEHNVYKLNVNVNRLSGRLETIKFHKTEDGDVVSSLFVVDRGMNVHVNANVSKVLMHSLNDLRDPLKLSQALLNNKKNENHSPDVDEIDGASPDLVTASHPDISKNRIGTKPLPVVFYDIEDDIYMSHLYVDFFPIPSGHQSLKLSEEDQERFSRPTHTDTMSLTLRVKRSCLEKRFRWAHFYDTRVPPSLKPSLSSTLTSKSLVSFTQTPRTLRFVLTNLGAASKVRILHVPHKLRNRLLLDTNTFVGKAHLRSSLQSYSKTRIERDNVFVYVHTPFRSEGKMIGAGGRLAVSGVAHGVMHEGTVSPSSSLSHSDGEKVTKLDQEVAPETQETDDQTTTNPIQKQENAGKSISMVSKGCAGPLLIGRRSKREEEAKRKKRAEVKRAQEELEAQKQKQEEEKKKGSKKKDGSLSSKSIEKSADDSGESEESEEEEGRYIDEDDKKDEALGIVRNVVDDPTVFVFSKSSFDIPAKTVRGKGTAVLSVKFRPKIQCLYHSSYVFALEDGRNGWIDCVGRGTNNEEDAL</sequence>
<proteinExistence type="predicted"/>